<dbReference type="Proteomes" id="UP000401081">
    <property type="component" value="Unassembled WGS sequence"/>
</dbReference>
<sequence length="56" mass="5841">MVAIIQLAIAVGSTVGGFVFDNQGWQSGFALSAALLLSAAVMTWFALRQQGGIRSL</sequence>
<dbReference type="GO" id="GO:0022857">
    <property type="term" value="F:transmembrane transporter activity"/>
    <property type="evidence" value="ECO:0007669"/>
    <property type="project" value="InterPro"/>
</dbReference>
<dbReference type="InterPro" id="IPR020846">
    <property type="entry name" value="MFS_dom"/>
</dbReference>
<name>A0A485D0U0_KLUCR</name>
<proteinExistence type="predicted"/>
<keyword evidence="1" id="KW-1003">Cell membrane</keyword>
<accession>A0A485D0U0</accession>
<dbReference type="EMBL" id="CAADJD010000034">
    <property type="protein sequence ID" value="VFS90759.1"/>
    <property type="molecule type" value="Genomic_DNA"/>
</dbReference>
<dbReference type="Gene3D" id="1.20.1250.20">
    <property type="entry name" value="MFS general substrate transporter like domains"/>
    <property type="match status" value="1"/>
</dbReference>
<evidence type="ECO:0000256" key="3">
    <source>
        <dbReference type="ARBA" id="ARBA00022989"/>
    </source>
</evidence>
<keyword evidence="3 5" id="KW-1133">Transmembrane helix</keyword>
<organism evidence="7 8">
    <name type="scientific">Kluyvera cryocrescens</name>
    <name type="common">Kluyvera citrophila</name>
    <dbReference type="NCBI Taxonomy" id="580"/>
    <lineage>
        <taxon>Bacteria</taxon>
        <taxon>Pseudomonadati</taxon>
        <taxon>Pseudomonadota</taxon>
        <taxon>Gammaproteobacteria</taxon>
        <taxon>Enterobacterales</taxon>
        <taxon>Enterobacteriaceae</taxon>
        <taxon>Kluyvera</taxon>
    </lineage>
</organism>
<dbReference type="AlphaFoldDB" id="A0A485D0U0"/>
<keyword evidence="4 5" id="KW-0472">Membrane</keyword>
<dbReference type="InterPro" id="IPR036259">
    <property type="entry name" value="MFS_trans_sf"/>
</dbReference>
<evidence type="ECO:0000313" key="8">
    <source>
        <dbReference type="Proteomes" id="UP000401081"/>
    </source>
</evidence>
<keyword evidence="8" id="KW-1185">Reference proteome</keyword>
<evidence type="ECO:0000256" key="5">
    <source>
        <dbReference type="SAM" id="Phobius"/>
    </source>
</evidence>
<gene>
    <name evidence="7" type="ORF">NCTC12993_07494</name>
</gene>
<feature type="transmembrane region" description="Helical" evidence="5">
    <location>
        <begin position="27"/>
        <end position="47"/>
    </location>
</feature>
<reference evidence="7 8" key="1">
    <citation type="submission" date="2019-03" db="EMBL/GenBank/DDBJ databases">
        <authorList>
            <consortium name="Pathogen Informatics"/>
        </authorList>
    </citation>
    <scope>NUCLEOTIDE SEQUENCE [LARGE SCALE GENOMIC DNA]</scope>
    <source>
        <strain evidence="7 8">NCTC12993</strain>
    </source>
</reference>
<evidence type="ECO:0000256" key="4">
    <source>
        <dbReference type="ARBA" id="ARBA00023136"/>
    </source>
</evidence>
<dbReference type="SUPFAM" id="SSF103473">
    <property type="entry name" value="MFS general substrate transporter"/>
    <property type="match status" value="1"/>
</dbReference>
<evidence type="ECO:0000256" key="1">
    <source>
        <dbReference type="ARBA" id="ARBA00022475"/>
    </source>
</evidence>
<feature type="domain" description="Major facilitator superfamily (MFS) profile" evidence="6">
    <location>
        <begin position="1"/>
        <end position="56"/>
    </location>
</feature>
<evidence type="ECO:0000259" key="6">
    <source>
        <dbReference type="PROSITE" id="PS50850"/>
    </source>
</evidence>
<dbReference type="PROSITE" id="PS50850">
    <property type="entry name" value="MFS"/>
    <property type="match status" value="1"/>
</dbReference>
<evidence type="ECO:0000256" key="2">
    <source>
        <dbReference type="ARBA" id="ARBA00022692"/>
    </source>
</evidence>
<protein>
    <submittedName>
        <fullName evidence="7">Arabinose efflux permease</fullName>
    </submittedName>
</protein>
<evidence type="ECO:0000313" key="7">
    <source>
        <dbReference type="EMBL" id="VFS90759.1"/>
    </source>
</evidence>
<keyword evidence="2 5" id="KW-0812">Transmembrane</keyword>